<dbReference type="PANTHER" id="PTHR46018">
    <property type="entry name" value="ZINC PHOSPHODIESTERASE ELAC PROTEIN 1"/>
    <property type="match status" value="1"/>
</dbReference>
<keyword evidence="1" id="KW-0540">Nuclease</keyword>
<evidence type="ECO:0000313" key="2">
    <source>
        <dbReference type="EMBL" id="MBM6819371.1"/>
    </source>
</evidence>
<reference evidence="2 3" key="1">
    <citation type="journal article" date="2021" name="Sci. Rep.">
        <title>The distribution of antibiotic resistance genes in chicken gut microbiota commensals.</title>
        <authorList>
            <person name="Juricova H."/>
            <person name="Matiasovicova J."/>
            <person name="Kubasova T."/>
            <person name="Cejkova D."/>
            <person name="Rychlik I."/>
        </authorList>
    </citation>
    <scope>NUCLEOTIDE SEQUENCE [LARGE SCALE GENOMIC DNA]</scope>
    <source>
        <strain evidence="2 3">An435</strain>
    </source>
</reference>
<evidence type="ECO:0000256" key="1">
    <source>
        <dbReference type="ARBA" id="ARBA00022759"/>
    </source>
</evidence>
<dbReference type="InterPro" id="IPR036866">
    <property type="entry name" value="RibonucZ/Hydroxyglut_hydro"/>
</dbReference>
<gene>
    <name evidence="2" type="ORF">H6A19_08480</name>
</gene>
<dbReference type="Pfam" id="PF23023">
    <property type="entry name" value="Anti-Pycsar_Apyc1"/>
    <property type="match status" value="1"/>
</dbReference>
<accession>A0ABS2FHC6</accession>
<dbReference type="Gene3D" id="3.60.15.10">
    <property type="entry name" value="Ribonuclease Z/Hydroxyacylglutathione hydrolase-like"/>
    <property type="match status" value="1"/>
</dbReference>
<dbReference type="EMBL" id="JACJLL010000043">
    <property type="protein sequence ID" value="MBM6819371.1"/>
    <property type="molecule type" value="Genomic_DNA"/>
</dbReference>
<keyword evidence="1" id="KW-0378">Hydrolase</keyword>
<name>A0ABS2FHC6_9CLOT</name>
<keyword evidence="1" id="KW-0255">Endonuclease</keyword>
<dbReference type="SUPFAM" id="SSF56281">
    <property type="entry name" value="Metallo-hydrolase/oxidoreductase"/>
    <property type="match status" value="1"/>
</dbReference>
<protein>
    <submittedName>
        <fullName evidence="2">MBL fold metallo-hydrolase</fullName>
    </submittedName>
</protein>
<dbReference type="RefSeq" id="WP_195964413.1">
    <property type="nucleotide sequence ID" value="NZ_JACJLL010000043.1"/>
</dbReference>
<keyword evidence="3" id="KW-1185">Reference proteome</keyword>
<proteinExistence type="predicted"/>
<comment type="caution">
    <text evidence="2">The sequence shown here is derived from an EMBL/GenBank/DDBJ whole genome shotgun (WGS) entry which is preliminary data.</text>
</comment>
<dbReference type="Proteomes" id="UP000767334">
    <property type="component" value="Unassembled WGS sequence"/>
</dbReference>
<organism evidence="2 3">
    <name type="scientific">Clostridium saudiense</name>
    <dbReference type="NCBI Taxonomy" id="1414720"/>
    <lineage>
        <taxon>Bacteria</taxon>
        <taxon>Bacillati</taxon>
        <taxon>Bacillota</taxon>
        <taxon>Clostridia</taxon>
        <taxon>Eubacteriales</taxon>
        <taxon>Clostridiaceae</taxon>
        <taxon>Clostridium</taxon>
    </lineage>
</organism>
<sequence length="269" mass="30836">MNMELIMLGTGSAMVTKCYNTCFALRNNNEYFLVDAGGGNGILAQLEKAEINYKNIKGMFVTHGHTDHIIGAIWIIRKYAALMNEGKYEGEFNIYGHNEVVNILNTLSNMMLTKKLLKFVGNGINICEVCHGDKIDAIGMNIEFFDIESTKDKQFGFKAILPNKKELVCLGDEPYKEISKEYVENCNWLLSEAFCLYADREIFKPYEKNHSTPIEAGRLAKELNVENLVLYHTEDKRLPERKRLYSEEAKSVYDGQVFVPYDLERIELK</sequence>
<evidence type="ECO:0000313" key="3">
    <source>
        <dbReference type="Proteomes" id="UP000767334"/>
    </source>
</evidence>
<dbReference type="PANTHER" id="PTHR46018:SF2">
    <property type="entry name" value="ZINC PHOSPHODIESTERASE ELAC PROTEIN 1"/>
    <property type="match status" value="1"/>
</dbReference>